<evidence type="ECO:0000313" key="10">
    <source>
        <dbReference type="Proteomes" id="UP000295636"/>
    </source>
</evidence>
<dbReference type="EMBL" id="SMRT01000001">
    <property type="protein sequence ID" value="TDG00297.1"/>
    <property type="molecule type" value="Genomic_DNA"/>
</dbReference>
<dbReference type="Pfam" id="PF00528">
    <property type="entry name" value="BPD_transp_1"/>
    <property type="match status" value="1"/>
</dbReference>
<dbReference type="InterPro" id="IPR000515">
    <property type="entry name" value="MetI-like"/>
</dbReference>
<feature type="domain" description="ABC transmembrane type-1" evidence="8">
    <location>
        <begin position="73"/>
        <end position="276"/>
    </location>
</feature>
<dbReference type="PANTHER" id="PTHR43744">
    <property type="entry name" value="ABC TRANSPORTER PERMEASE PROTEIN MG189-RELATED-RELATED"/>
    <property type="match status" value="1"/>
</dbReference>
<evidence type="ECO:0000256" key="5">
    <source>
        <dbReference type="ARBA" id="ARBA00022989"/>
    </source>
</evidence>
<evidence type="ECO:0000256" key="2">
    <source>
        <dbReference type="ARBA" id="ARBA00022448"/>
    </source>
</evidence>
<dbReference type="PROSITE" id="PS50928">
    <property type="entry name" value="ABC_TM1"/>
    <property type="match status" value="1"/>
</dbReference>
<keyword evidence="10" id="KW-1185">Reference proteome</keyword>
<evidence type="ECO:0000256" key="7">
    <source>
        <dbReference type="RuleBase" id="RU363032"/>
    </source>
</evidence>
<sequence length="291" mass="31772">MKDTTGDKVFNLCSYIILLALGLSCLLPLVNTLALSLSDTSGIMSGKVTFWPVGFNWKAYDSLINGTSIIRSFGNSVLITVVGVLLSMTATIMAAYPLSKNHFVFRRAITLAVVFTMIFTGGMIPTYLVVKSLGLLNTYGALWFPALVSVYNMLILKTFFENIPVELEESAKIDGASEGRLLVTIVIPLAKPVLAALTLFYGVTFWNAFMSVTLYISDSTKTNLMVMVQQMVQNQQLMTQLGNLQPEDMTSMTPESIKSAAVIILVAPLLAVYPFVQKYFVKGVMIGAIKG</sequence>
<evidence type="ECO:0000259" key="8">
    <source>
        <dbReference type="PROSITE" id="PS50928"/>
    </source>
</evidence>
<dbReference type="PROSITE" id="PS51257">
    <property type="entry name" value="PROKAR_LIPOPROTEIN"/>
    <property type="match status" value="1"/>
</dbReference>
<dbReference type="AlphaFoldDB" id="A0A4R5KWV5"/>
<gene>
    <name evidence="9" type="ORF">E1757_01235</name>
</gene>
<evidence type="ECO:0000256" key="1">
    <source>
        <dbReference type="ARBA" id="ARBA00004651"/>
    </source>
</evidence>
<feature type="transmembrane region" description="Helical" evidence="7">
    <location>
        <begin position="108"/>
        <end position="130"/>
    </location>
</feature>
<comment type="subcellular location">
    <subcellularLocation>
        <location evidence="1 7">Cell membrane</location>
        <topology evidence="1 7">Multi-pass membrane protein</topology>
    </subcellularLocation>
</comment>
<keyword evidence="6 7" id="KW-0472">Membrane</keyword>
<feature type="transmembrane region" description="Helical" evidence="7">
    <location>
        <begin position="142"/>
        <end position="160"/>
    </location>
</feature>
<reference evidence="9 10" key="1">
    <citation type="submission" date="2019-03" db="EMBL/GenBank/DDBJ databases">
        <title>This is whole genome sequence of Paenibacillus sp MS74 strain.</title>
        <authorList>
            <person name="Trinh H.N."/>
        </authorList>
    </citation>
    <scope>NUCLEOTIDE SEQUENCE [LARGE SCALE GENOMIC DNA]</scope>
    <source>
        <strain evidence="9 10">MS74</strain>
    </source>
</reference>
<dbReference type="GO" id="GO:0005886">
    <property type="term" value="C:plasma membrane"/>
    <property type="evidence" value="ECO:0007669"/>
    <property type="project" value="UniProtKB-SubCell"/>
</dbReference>
<proteinExistence type="inferred from homology"/>
<evidence type="ECO:0000256" key="3">
    <source>
        <dbReference type="ARBA" id="ARBA00022475"/>
    </source>
</evidence>
<dbReference type="RefSeq" id="WP_133225006.1">
    <property type="nucleotide sequence ID" value="NZ_SMRT01000001.1"/>
</dbReference>
<keyword evidence="4 7" id="KW-0812">Transmembrane</keyword>
<keyword evidence="5 7" id="KW-1133">Transmembrane helix</keyword>
<dbReference type="OrthoDB" id="9810086at2"/>
<dbReference type="CDD" id="cd06261">
    <property type="entry name" value="TM_PBP2"/>
    <property type="match status" value="1"/>
</dbReference>
<comment type="caution">
    <text evidence="9">The sequence shown here is derived from an EMBL/GenBank/DDBJ whole genome shotgun (WGS) entry which is preliminary data.</text>
</comment>
<feature type="transmembrane region" description="Helical" evidence="7">
    <location>
        <begin position="257"/>
        <end position="276"/>
    </location>
</feature>
<dbReference type="InterPro" id="IPR035906">
    <property type="entry name" value="MetI-like_sf"/>
</dbReference>
<organism evidence="9 10">
    <name type="scientific">Paenibacillus piri</name>
    <dbReference type="NCBI Taxonomy" id="2547395"/>
    <lineage>
        <taxon>Bacteria</taxon>
        <taxon>Bacillati</taxon>
        <taxon>Bacillota</taxon>
        <taxon>Bacilli</taxon>
        <taxon>Bacillales</taxon>
        <taxon>Paenibacillaceae</taxon>
        <taxon>Paenibacillus</taxon>
    </lineage>
</organism>
<feature type="transmembrane region" description="Helical" evidence="7">
    <location>
        <begin position="77"/>
        <end position="96"/>
    </location>
</feature>
<evidence type="ECO:0000313" key="9">
    <source>
        <dbReference type="EMBL" id="TDG00297.1"/>
    </source>
</evidence>
<name>A0A4R5KWV5_9BACL</name>
<accession>A0A4R5KWV5</accession>
<evidence type="ECO:0000256" key="6">
    <source>
        <dbReference type="ARBA" id="ARBA00023136"/>
    </source>
</evidence>
<keyword evidence="3" id="KW-1003">Cell membrane</keyword>
<evidence type="ECO:0000256" key="4">
    <source>
        <dbReference type="ARBA" id="ARBA00022692"/>
    </source>
</evidence>
<dbReference type="PANTHER" id="PTHR43744:SF9">
    <property type="entry name" value="POLYGALACTURONAN_RHAMNOGALACTURONAN TRANSPORT SYSTEM PERMEASE PROTEIN YTCP"/>
    <property type="match status" value="1"/>
</dbReference>
<feature type="transmembrane region" description="Helical" evidence="7">
    <location>
        <begin position="12"/>
        <end position="30"/>
    </location>
</feature>
<dbReference type="Proteomes" id="UP000295636">
    <property type="component" value="Unassembled WGS sequence"/>
</dbReference>
<protein>
    <submittedName>
        <fullName evidence="9">Carbohydrate ABC transporter permease</fullName>
    </submittedName>
</protein>
<dbReference type="Gene3D" id="1.10.3720.10">
    <property type="entry name" value="MetI-like"/>
    <property type="match status" value="1"/>
</dbReference>
<dbReference type="GO" id="GO:0055085">
    <property type="term" value="P:transmembrane transport"/>
    <property type="evidence" value="ECO:0007669"/>
    <property type="project" value="InterPro"/>
</dbReference>
<keyword evidence="2 7" id="KW-0813">Transport</keyword>
<dbReference type="SUPFAM" id="SSF161098">
    <property type="entry name" value="MetI-like"/>
    <property type="match status" value="1"/>
</dbReference>
<comment type="similarity">
    <text evidence="7">Belongs to the binding-protein-dependent transport system permease family.</text>
</comment>